<evidence type="ECO:0000259" key="1">
    <source>
        <dbReference type="Pfam" id="PF13304"/>
    </source>
</evidence>
<dbReference type="InterPro" id="IPR014555">
    <property type="entry name" value="RecF-like"/>
</dbReference>
<evidence type="ECO:0000313" key="3">
    <source>
        <dbReference type="Proteomes" id="UP000243106"/>
    </source>
</evidence>
<dbReference type="RefSeq" id="WP_093010079.1">
    <property type="nucleotide sequence ID" value="NZ_FOXV01000003.1"/>
</dbReference>
<dbReference type="AlphaFoldDB" id="A0A1I5XGE4"/>
<dbReference type="PIRSF" id="PIRSF029347">
    <property type="entry name" value="RecF"/>
    <property type="match status" value="1"/>
</dbReference>
<reference evidence="3" key="1">
    <citation type="submission" date="2016-10" db="EMBL/GenBank/DDBJ databases">
        <authorList>
            <person name="Varghese N."/>
            <person name="Submissions S."/>
        </authorList>
    </citation>
    <scope>NUCLEOTIDE SEQUENCE [LARGE SCALE GENOMIC DNA]</scope>
    <source>
        <strain evidence="3">JCM 10271</strain>
    </source>
</reference>
<name>A0A1I5XGE4_9RHOB</name>
<dbReference type="EMBL" id="FOXV01000003">
    <property type="protein sequence ID" value="SFQ30994.1"/>
    <property type="molecule type" value="Genomic_DNA"/>
</dbReference>
<keyword evidence="3" id="KW-1185">Reference proteome</keyword>
<accession>A0A1I5XGE4</accession>
<dbReference type="Pfam" id="PF13304">
    <property type="entry name" value="AAA_21"/>
    <property type="match status" value="1"/>
</dbReference>
<dbReference type="Gene3D" id="3.40.50.300">
    <property type="entry name" value="P-loop containing nucleotide triphosphate hydrolases"/>
    <property type="match status" value="1"/>
</dbReference>
<dbReference type="GO" id="GO:0000731">
    <property type="term" value="P:DNA synthesis involved in DNA repair"/>
    <property type="evidence" value="ECO:0007669"/>
    <property type="project" value="TreeGrafter"/>
</dbReference>
<dbReference type="PANTHER" id="PTHR32182">
    <property type="entry name" value="DNA REPLICATION AND REPAIR PROTEIN RECF"/>
    <property type="match status" value="1"/>
</dbReference>
<dbReference type="CDD" id="cd00267">
    <property type="entry name" value="ABC_ATPase"/>
    <property type="match status" value="1"/>
</dbReference>
<dbReference type="GO" id="GO:0016887">
    <property type="term" value="F:ATP hydrolysis activity"/>
    <property type="evidence" value="ECO:0007669"/>
    <property type="project" value="InterPro"/>
</dbReference>
<organism evidence="2 3">
    <name type="scientific">Roseivivax halotolerans</name>
    <dbReference type="NCBI Taxonomy" id="93684"/>
    <lineage>
        <taxon>Bacteria</taxon>
        <taxon>Pseudomonadati</taxon>
        <taxon>Pseudomonadota</taxon>
        <taxon>Alphaproteobacteria</taxon>
        <taxon>Rhodobacterales</taxon>
        <taxon>Roseobacteraceae</taxon>
        <taxon>Roseivivax</taxon>
    </lineage>
</organism>
<dbReference type="GO" id="GO:0006302">
    <property type="term" value="P:double-strand break repair"/>
    <property type="evidence" value="ECO:0007669"/>
    <property type="project" value="TreeGrafter"/>
</dbReference>
<dbReference type="GO" id="GO:0005524">
    <property type="term" value="F:ATP binding"/>
    <property type="evidence" value="ECO:0007669"/>
    <property type="project" value="InterPro"/>
</dbReference>
<proteinExistence type="predicted"/>
<dbReference type="InterPro" id="IPR003959">
    <property type="entry name" value="ATPase_AAA_core"/>
</dbReference>
<dbReference type="InterPro" id="IPR027417">
    <property type="entry name" value="P-loop_NTPase"/>
</dbReference>
<dbReference type="PANTHER" id="PTHR32182:SF22">
    <property type="entry name" value="ATP-DEPENDENT ENDONUCLEASE, OLD FAMILY-RELATED"/>
    <property type="match status" value="1"/>
</dbReference>
<feature type="domain" description="ATPase AAA-type core" evidence="1">
    <location>
        <begin position="29"/>
        <end position="322"/>
    </location>
</feature>
<protein>
    <submittedName>
        <fullName evidence="2">Predicted ATPase</fullName>
    </submittedName>
</protein>
<sequence length="374" mass="42340">MDKRKTISKIFISGFKSIDQTQEIELTGLNVVLGANGAGKSSFVAFFKLLSEMMKGNLQVWSGQQGGADRLLSYGIKHSQEIRSKIRFGLNGYDFKLVPVDNGGLIFLSEDIYFNGRYGEKWINLGNGHAEAKLPKSHYEREFTGTEGDMISYAYESISHWQIYHFHDTSDTALVKRYGAEDDNLFLRHDAANLAAFLYRLKKKNKRCYKSIVDTISLAIPFFDDFHLEPRELPSQEQQINLRWRQKGSDYILWPSQLSDGSIRFICLATALLQPDPPSTIIIDEPELGLHPYAITLLASLFQSASNRMQVITSTQSTELVNHFSPENILIVERDGGSSTFGKLDADLLQDWLEEYSLGELWNKNILGGRPGHE</sequence>
<dbReference type="SUPFAM" id="SSF52540">
    <property type="entry name" value="P-loop containing nucleoside triphosphate hydrolases"/>
    <property type="match status" value="1"/>
</dbReference>
<dbReference type="Proteomes" id="UP000243106">
    <property type="component" value="Unassembled WGS sequence"/>
</dbReference>
<evidence type="ECO:0000313" key="2">
    <source>
        <dbReference type="EMBL" id="SFQ30994.1"/>
    </source>
</evidence>
<dbReference type="STRING" id="93684.SAMN05421853_103382"/>
<gene>
    <name evidence="2" type="ORF">SAMN05421853_103382</name>
</gene>